<evidence type="ECO:0000259" key="1">
    <source>
        <dbReference type="Pfam" id="PF00561"/>
    </source>
</evidence>
<dbReference type="PRINTS" id="PR00111">
    <property type="entry name" value="ABHYDROLASE"/>
</dbReference>
<dbReference type="SUPFAM" id="SSF53474">
    <property type="entry name" value="alpha/beta-Hydrolases"/>
    <property type="match status" value="1"/>
</dbReference>
<dbReference type="InterPro" id="IPR050266">
    <property type="entry name" value="AB_hydrolase_sf"/>
</dbReference>
<protein>
    <recommendedName>
        <fullName evidence="1">AB hydrolase-1 domain-containing protein</fullName>
    </recommendedName>
</protein>
<dbReference type="PANTHER" id="PTHR43798">
    <property type="entry name" value="MONOACYLGLYCEROL LIPASE"/>
    <property type="match status" value="1"/>
</dbReference>
<name>G5JPR6_STRCG</name>
<dbReference type="Pfam" id="PF00561">
    <property type="entry name" value="Abhydrolase_1"/>
    <property type="match status" value="1"/>
</dbReference>
<proteinExistence type="predicted"/>
<dbReference type="AlphaFoldDB" id="G5JPR6"/>
<dbReference type="InterPro" id="IPR029058">
    <property type="entry name" value="AB_hydrolase_fold"/>
</dbReference>
<reference evidence="2" key="1">
    <citation type="submission" date="2011-07" db="EMBL/GenBank/DDBJ databases">
        <authorList>
            <person name="Stanhope M.J."/>
            <person name="Durkin A.S."/>
            <person name="Hostetler J."/>
            <person name="Kim M."/>
            <person name="Radune D."/>
            <person name="Singh I."/>
            <person name="Town C.D."/>
        </authorList>
    </citation>
    <scope>NUCLEOTIDE SEQUENCE [LARGE SCALE GENOMIC DNA]</scope>
    <source>
        <strain evidence="2">HS-6</strain>
    </source>
</reference>
<comment type="caution">
    <text evidence="2">The sequence shown here is derived from an EMBL/GenBank/DDBJ whole genome shotgun (WGS) entry which is preliminary data.</text>
</comment>
<evidence type="ECO:0000313" key="3">
    <source>
        <dbReference type="Proteomes" id="UP000004322"/>
    </source>
</evidence>
<dbReference type="InterPro" id="IPR000073">
    <property type="entry name" value="AB_hydrolase_1"/>
</dbReference>
<dbReference type="Proteomes" id="UP000004322">
    <property type="component" value="Unassembled WGS sequence"/>
</dbReference>
<dbReference type="eggNOG" id="COG0596">
    <property type="taxonomic scope" value="Bacteria"/>
</dbReference>
<organism evidence="2 3">
    <name type="scientific">Streptococcus criceti HS-6</name>
    <dbReference type="NCBI Taxonomy" id="873449"/>
    <lineage>
        <taxon>Bacteria</taxon>
        <taxon>Bacillati</taxon>
        <taxon>Bacillota</taxon>
        <taxon>Bacilli</taxon>
        <taxon>Lactobacillales</taxon>
        <taxon>Streptococcaceae</taxon>
        <taxon>Streptococcus</taxon>
    </lineage>
</organism>
<keyword evidence="3" id="KW-1185">Reference proteome</keyword>
<sequence length="264" mass="30085">MSEIKLMKLNNDEMYYSDTGEGIALVFLHGLGCDGRMFLQQILAFQHQYRVICPDLLGNGKSSILKVPVKQVIEKQAAAVIALLDELNIKEAVFCGTSYGGIVCQHIAVNYPNYVKGLVLTDTFSDTTIHNIREFLNKMAISASLWLYYCRGLLKWSVKSQYKGFPEAQSYMETIMGNLRSREVVLQRRAINQINYTEKIGQLKIPILLLVGGRYNLLIDYMKRIHQVMPSSQIKVIEDSFDPSNMLKPDKYNQLLLEFLNTSI</sequence>
<accession>G5JPR6</accession>
<evidence type="ECO:0000313" key="2">
    <source>
        <dbReference type="EMBL" id="EHI74988.1"/>
    </source>
</evidence>
<feature type="domain" description="AB hydrolase-1" evidence="1">
    <location>
        <begin position="24"/>
        <end position="128"/>
    </location>
</feature>
<dbReference type="OrthoDB" id="9805423at2"/>
<gene>
    <name evidence="2" type="ORF">STRCR_1649</name>
</gene>
<dbReference type="STRING" id="873449.STRCR_1649"/>
<dbReference type="Gene3D" id="3.40.50.1820">
    <property type="entry name" value="alpha/beta hydrolase"/>
    <property type="match status" value="1"/>
</dbReference>
<dbReference type="EMBL" id="AEUV02000002">
    <property type="protein sequence ID" value="EHI74988.1"/>
    <property type="molecule type" value="Genomic_DNA"/>
</dbReference>